<proteinExistence type="predicted"/>
<evidence type="ECO:0000256" key="1">
    <source>
        <dbReference type="SAM" id="MobiDB-lite"/>
    </source>
</evidence>
<gene>
    <name evidence="3" type="ORF">CBM2586_P360015</name>
    <name evidence="2" type="ORF">CBM2589_P350017</name>
</gene>
<geneLocation type="plasmid" evidence="4">
    <name>cbm2589_p</name>
</geneLocation>
<dbReference type="Proteomes" id="UP000257016">
    <property type="component" value="Unassembled WGS sequence"/>
</dbReference>
<comment type="caution">
    <text evidence="2">The sequence shown here is derived from an EMBL/GenBank/DDBJ whole genome shotgun (WGS) entry which is preliminary data.</text>
</comment>
<organism evidence="2 4">
    <name type="scientific">Cupriavidus taiwanensis</name>
    <dbReference type="NCBI Taxonomy" id="164546"/>
    <lineage>
        <taxon>Bacteria</taxon>
        <taxon>Pseudomonadati</taxon>
        <taxon>Pseudomonadota</taxon>
        <taxon>Betaproteobacteria</taxon>
        <taxon>Burkholderiales</taxon>
        <taxon>Burkholderiaceae</taxon>
        <taxon>Cupriavidus</taxon>
    </lineage>
</organism>
<accession>A0A375CRI1</accession>
<reference evidence="4 5" key="1">
    <citation type="submission" date="2018-01" db="EMBL/GenBank/DDBJ databases">
        <authorList>
            <person name="Clerissi C."/>
        </authorList>
    </citation>
    <scope>NUCLEOTIDE SEQUENCE [LARGE SCALE GENOMIC DNA]</scope>
    <source>
        <strain evidence="3">Cupriavidus taiwanensis LMG 19430</strain>
        <strain evidence="2">Cupriavidus taiwanensis STM 3521</strain>
        <plasmid evidence="5">cbm2586_p</plasmid>
        <plasmid evidence="4">cbm2589_p</plasmid>
    </source>
</reference>
<evidence type="ECO:0000313" key="3">
    <source>
        <dbReference type="EMBL" id="SOY78032.1"/>
    </source>
</evidence>
<dbReference type="Proteomes" id="UP000256297">
    <property type="component" value="Plasmid CBM2589_p"/>
</dbReference>
<evidence type="ECO:0000313" key="4">
    <source>
        <dbReference type="Proteomes" id="UP000256297"/>
    </source>
</evidence>
<sequence>MMSESSSVSRSRLITGCTAWPTRTMLAAMVLAEMRRRSGAAMRLGDTGACLTGTCRGNPGQRRLGEQATGDDTRQRRRDLDAQIAARAGTLDALVLDDTDLFREHVQLFADLNADLDQRVAIVGTEVFGLRQVVTHHFAWQLGTRDLRPRLLRV</sequence>
<evidence type="ECO:0000313" key="5">
    <source>
        <dbReference type="Proteomes" id="UP000257016"/>
    </source>
</evidence>
<dbReference type="EMBL" id="OFSP01000068">
    <property type="protein sequence ID" value="SOY76785.1"/>
    <property type="molecule type" value="Genomic_DNA"/>
</dbReference>
<geneLocation type="plasmid" evidence="5">
    <name>cbm2586_p</name>
</geneLocation>
<feature type="region of interest" description="Disordered" evidence="1">
    <location>
        <begin position="58"/>
        <end position="77"/>
    </location>
</feature>
<evidence type="ECO:0000313" key="2">
    <source>
        <dbReference type="EMBL" id="SOY76785.1"/>
    </source>
</evidence>
<dbReference type="EMBL" id="OFSN01000057">
    <property type="protein sequence ID" value="SOY78032.1"/>
    <property type="molecule type" value="Genomic_DNA"/>
</dbReference>
<name>A0A375CRI1_9BURK</name>
<protein>
    <submittedName>
        <fullName evidence="2">Uncharacterized protein</fullName>
    </submittedName>
</protein>
<dbReference type="AlphaFoldDB" id="A0A375CRI1"/>